<keyword evidence="3" id="KW-1185">Reference proteome</keyword>
<reference evidence="2" key="2">
    <citation type="submission" date="2018-05" db="EMBL/GenBank/DDBJ databases">
        <title>OgluRS3 (Oryza glumaepatula Reference Sequence Version 3).</title>
        <authorList>
            <person name="Zhang J."/>
            <person name="Kudrna D."/>
            <person name="Lee S."/>
            <person name="Talag J."/>
            <person name="Welchert J."/>
            <person name="Wing R.A."/>
        </authorList>
    </citation>
    <scope>NUCLEOTIDE SEQUENCE [LARGE SCALE GENOMIC DNA]</scope>
</reference>
<evidence type="ECO:0008006" key="4">
    <source>
        <dbReference type="Google" id="ProtNLM"/>
    </source>
</evidence>
<proteinExistence type="predicted"/>
<evidence type="ECO:0000256" key="1">
    <source>
        <dbReference type="SAM" id="MobiDB-lite"/>
    </source>
</evidence>
<evidence type="ECO:0000313" key="3">
    <source>
        <dbReference type="Proteomes" id="UP000026961"/>
    </source>
</evidence>
<organism evidence="2">
    <name type="scientific">Oryza glumipatula</name>
    <dbReference type="NCBI Taxonomy" id="40148"/>
    <lineage>
        <taxon>Eukaryota</taxon>
        <taxon>Viridiplantae</taxon>
        <taxon>Streptophyta</taxon>
        <taxon>Embryophyta</taxon>
        <taxon>Tracheophyta</taxon>
        <taxon>Spermatophyta</taxon>
        <taxon>Magnoliopsida</taxon>
        <taxon>Liliopsida</taxon>
        <taxon>Poales</taxon>
        <taxon>Poaceae</taxon>
        <taxon>BOP clade</taxon>
        <taxon>Oryzoideae</taxon>
        <taxon>Oryzeae</taxon>
        <taxon>Oryzinae</taxon>
        <taxon>Oryza</taxon>
    </lineage>
</organism>
<feature type="region of interest" description="Disordered" evidence="1">
    <location>
        <begin position="46"/>
        <end position="121"/>
    </location>
</feature>
<accession>A0A0E0AU74</accession>
<sequence>MASMMVDEPGQQRLQRQWWQWRKRLRRWPMAVVAGLMAVSEQRVETGTSMTVSEPGGSGFDSGSDGGGSGAGKRAAASMMVGGSGKRHWEVGGGDNFDDGQRARRRLASDAGKQLPAMGNR</sequence>
<name>A0A0E0AU74_9ORYZ</name>
<dbReference type="HOGENOM" id="CLU_162975_0_0_1"/>
<protein>
    <recommendedName>
        <fullName evidence="4">DUF834 domain-containing protein</fullName>
    </recommendedName>
</protein>
<dbReference type="Proteomes" id="UP000026961">
    <property type="component" value="Chromosome 8"/>
</dbReference>
<dbReference type="EnsemblPlants" id="OGLUM08G12070.1">
    <property type="protein sequence ID" value="OGLUM08G12070.1"/>
    <property type="gene ID" value="OGLUM08G12070"/>
</dbReference>
<reference evidence="2" key="1">
    <citation type="submission" date="2015-04" db="UniProtKB">
        <authorList>
            <consortium name="EnsemblPlants"/>
        </authorList>
    </citation>
    <scope>IDENTIFICATION</scope>
</reference>
<dbReference type="Gramene" id="OGLUM08G12070.1">
    <property type="protein sequence ID" value="OGLUM08G12070.1"/>
    <property type="gene ID" value="OGLUM08G12070"/>
</dbReference>
<dbReference type="AlphaFoldDB" id="A0A0E0AU74"/>
<feature type="compositionally biased region" description="Gly residues" evidence="1">
    <location>
        <begin position="56"/>
        <end position="71"/>
    </location>
</feature>
<evidence type="ECO:0000313" key="2">
    <source>
        <dbReference type="EnsemblPlants" id="OGLUM08G12070.1"/>
    </source>
</evidence>